<accession>A0ABP9TLW2</accession>
<keyword evidence="1" id="KW-0812">Transmembrane</keyword>
<keyword evidence="3" id="KW-1185">Reference proteome</keyword>
<proteinExistence type="predicted"/>
<evidence type="ECO:0000313" key="2">
    <source>
        <dbReference type="EMBL" id="GAA5226074.1"/>
    </source>
</evidence>
<protein>
    <submittedName>
        <fullName evidence="2">Uncharacterized protein</fullName>
    </submittedName>
</protein>
<feature type="transmembrane region" description="Helical" evidence="1">
    <location>
        <begin position="12"/>
        <end position="29"/>
    </location>
</feature>
<organism evidence="2 3">
    <name type="scientific">Paeniglutamicibacter antarcticus</name>
    <dbReference type="NCBI Taxonomy" id="494023"/>
    <lineage>
        <taxon>Bacteria</taxon>
        <taxon>Bacillati</taxon>
        <taxon>Actinomycetota</taxon>
        <taxon>Actinomycetes</taxon>
        <taxon>Micrococcales</taxon>
        <taxon>Micrococcaceae</taxon>
        <taxon>Paeniglutamicibacter</taxon>
    </lineage>
</organism>
<keyword evidence="1" id="KW-1133">Transmembrane helix</keyword>
<feature type="transmembrane region" description="Helical" evidence="1">
    <location>
        <begin position="35"/>
        <end position="52"/>
    </location>
</feature>
<evidence type="ECO:0000313" key="3">
    <source>
        <dbReference type="Proteomes" id="UP001501257"/>
    </source>
</evidence>
<comment type="caution">
    <text evidence="2">The sequence shown here is derived from an EMBL/GenBank/DDBJ whole genome shotgun (WGS) entry which is preliminary data.</text>
</comment>
<name>A0ABP9TLW2_9MICC</name>
<reference evidence="3" key="1">
    <citation type="journal article" date="2019" name="Int. J. Syst. Evol. Microbiol.">
        <title>The Global Catalogue of Microorganisms (GCM) 10K type strain sequencing project: providing services to taxonomists for standard genome sequencing and annotation.</title>
        <authorList>
            <consortium name="The Broad Institute Genomics Platform"/>
            <consortium name="The Broad Institute Genome Sequencing Center for Infectious Disease"/>
            <person name="Wu L."/>
            <person name="Ma J."/>
        </authorList>
    </citation>
    <scope>NUCLEOTIDE SEQUENCE [LARGE SCALE GENOMIC DNA]</scope>
    <source>
        <strain evidence="3">JCM 18952</strain>
    </source>
</reference>
<dbReference type="EMBL" id="BAABLK010000009">
    <property type="protein sequence ID" value="GAA5226074.1"/>
    <property type="molecule type" value="Genomic_DNA"/>
</dbReference>
<sequence>MTIGEHFESMKIGFAFLAALSLMMIFIGNGALVKGLYAALLVVCLVVIALVSRKDRSRK</sequence>
<dbReference type="Proteomes" id="UP001501257">
    <property type="component" value="Unassembled WGS sequence"/>
</dbReference>
<keyword evidence="1" id="KW-0472">Membrane</keyword>
<evidence type="ECO:0000256" key="1">
    <source>
        <dbReference type="SAM" id="Phobius"/>
    </source>
</evidence>
<gene>
    <name evidence="2" type="ORF">GCM10025778_06040</name>
</gene>